<reference evidence="1 2" key="1">
    <citation type="submission" date="2019-09" db="EMBL/GenBank/DDBJ databases">
        <title>FDA dAtabase for Regulatory Grade micrObial Sequences (FDA-ARGOS): Supporting development and validation of Infectious Disease Dx tests.</title>
        <authorList>
            <person name="Sciortino C."/>
            <person name="Tallon L."/>
            <person name="Sadzewicz L."/>
            <person name="Vavikolanu K."/>
            <person name="Mehta A."/>
            <person name="Aluvathingal J."/>
            <person name="Nadendla S."/>
            <person name="Nandy P."/>
            <person name="Geyer C."/>
            <person name="Yan Y."/>
            <person name="Sichtig H."/>
        </authorList>
    </citation>
    <scope>NUCLEOTIDE SEQUENCE [LARGE SCALE GENOMIC DNA]</scope>
    <source>
        <strain evidence="1 2">FDAARGOS_661</strain>
    </source>
</reference>
<dbReference type="Proteomes" id="UP000509636">
    <property type="component" value="Chromosome"/>
</dbReference>
<accession>A0A6N0I379</accession>
<proteinExistence type="predicted"/>
<sequence length="197" mass="22107">MLFRLKNDEVILEHLLLLSAAIINDASNALIMLANSVLGSSENSLKMVKSIVNDLGINSSIAENITGEPVEGRLQKLTLDNLFMIGNLLFTNCPAVRNMLSLSSYTFKDSIYRTKSNLYDYGLITHGLFYGVNDSISIVRSKINGETYITVALGVRSAFHRDAMIYQTLSKIMNSDIQKTKLENIRKIRKSTYKIIY</sequence>
<evidence type="ECO:0008006" key="3">
    <source>
        <dbReference type="Google" id="ProtNLM"/>
    </source>
</evidence>
<dbReference type="EMBL" id="CP054550">
    <property type="protein sequence ID" value="QKQ29047.1"/>
    <property type="molecule type" value="Genomic_DNA"/>
</dbReference>
<dbReference type="RefSeq" id="WP_141744267.1">
    <property type="nucleotide sequence ID" value="NZ_CP142855.1"/>
</dbReference>
<gene>
    <name evidence="1" type="ORF">FOB69_06820</name>
</gene>
<protein>
    <recommendedName>
        <fullName evidence="3">Serine hydrolase</fullName>
    </recommendedName>
</protein>
<name>A0A6N0I379_STAHO</name>
<evidence type="ECO:0000313" key="1">
    <source>
        <dbReference type="EMBL" id="QKQ29047.1"/>
    </source>
</evidence>
<evidence type="ECO:0000313" key="2">
    <source>
        <dbReference type="Proteomes" id="UP000509636"/>
    </source>
</evidence>
<dbReference type="AlphaFoldDB" id="A0A6N0I379"/>
<dbReference type="SUPFAM" id="SSF56601">
    <property type="entry name" value="beta-lactamase/transpeptidase-like"/>
    <property type="match status" value="1"/>
</dbReference>
<dbReference type="Gene3D" id="3.40.710.10">
    <property type="entry name" value="DD-peptidase/beta-lactamase superfamily"/>
    <property type="match status" value="1"/>
</dbReference>
<organism evidence="1 2">
    <name type="scientific">Staphylococcus hominis</name>
    <dbReference type="NCBI Taxonomy" id="1290"/>
    <lineage>
        <taxon>Bacteria</taxon>
        <taxon>Bacillati</taxon>
        <taxon>Bacillota</taxon>
        <taxon>Bacilli</taxon>
        <taxon>Bacillales</taxon>
        <taxon>Staphylococcaceae</taxon>
        <taxon>Staphylococcus</taxon>
    </lineage>
</organism>
<dbReference type="InterPro" id="IPR012338">
    <property type="entry name" value="Beta-lactam/transpept-like"/>
</dbReference>